<reference evidence="1 3" key="1">
    <citation type="journal article" date="2007" name="Science">
        <title>Draft genome of the filarial nematode parasite Brugia malayi.</title>
        <authorList>
            <person name="Ghedin E."/>
            <person name="Wang S."/>
            <person name="Spiro D."/>
            <person name="Caler E."/>
            <person name="Zhao Q."/>
            <person name="Crabtree J."/>
            <person name="Allen J.E."/>
            <person name="Delcher A.L."/>
            <person name="Guiliano D.B."/>
            <person name="Miranda-Saavedra D."/>
            <person name="Angiuoli S.V."/>
            <person name="Creasy T."/>
            <person name="Amedeo P."/>
            <person name="Haas B."/>
            <person name="El-Sayed N.M."/>
            <person name="Wortman J.R."/>
            <person name="Feldblyum T."/>
            <person name="Tallon L."/>
            <person name="Schatz M."/>
            <person name="Shumway M."/>
            <person name="Koo H."/>
            <person name="Salzberg S.L."/>
            <person name="Schobel S."/>
            <person name="Pertea M."/>
            <person name="Pop M."/>
            <person name="White O."/>
            <person name="Barton G.J."/>
            <person name="Carlow C.K."/>
            <person name="Crawford M.J."/>
            <person name="Daub J."/>
            <person name="Dimmic M.W."/>
            <person name="Estes C.F."/>
            <person name="Foster J.M."/>
            <person name="Ganatra M."/>
            <person name="Gregory W.F."/>
            <person name="Johnson N.M."/>
            <person name="Jin J."/>
            <person name="Komuniecki R."/>
            <person name="Korf I."/>
            <person name="Kumar S."/>
            <person name="Laney S."/>
            <person name="Li B.W."/>
            <person name="Li W."/>
            <person name="Lindblom T.H."/>
            <person name="Lustigman S."/>
            <person name="Ma D."/>
            <person name="Maina C.V."/>
            <person name="Martin D.M."/>
            <person name="McCarter J.P."/>
            <person name="McReynolds L."/>
            <person name="Mitreva M."/>
            <person name="Nutman T.B."/>
            <person name="Parkinson J."/>
            <person name="Peregrin-Alvarez J.M."/>
            <person name="Poole C."/>
            <person name="Ren Q."/>
            <person name="Saunders L."/>
            <person name="Sluder A.E."/>
            <person name="Smith K."/>
            <person name="Stanke M."/>
            <person name="Unnasch T.R."/>
            <person name="Ware J."/>
            <person name="Wei A.D."/>
            <person name="Weil G."/>
            <person name="Williams D.J."/>
            <person name="Zhang Y."/>
            <person name="Williams S.A."/>
            <person name="Fraser-Liggett C."/>
            <person name="Slatko B."/>
            <person name="Blaxter M.L."/>
            <person name="Scott A.L."/>
        </authorList>
    </citation>
    <scope>NUCLEOTIDE SEQUENCE</scope>
    <source>
        <strain evidence="1 3">FR3</strain>
    </source>
</reference>
<sequence>MDVEYGMEVREVGILSIEERWNYKKKERKENCLKYHPKSQKL</sequence>
<dbReference type="EMBL" id="CAAKNF010000193">
    <property type="protein sequence ID" value="VIO93233.1"/>
    <property type="molecule type" value="Genomic_DNA"/>
</dbReference>
<name>A0A0J9Y6Z0_BRUMA</name>
<reference evidence="4" key="4">
    <citation type="submission" date="2019-12" db="UniProtKB">
        <authorList>
            <consortium name="WormBaseParasite"/>
        </authorList>
    </citation>
    <scope>IDENTIFICATION</scope>
</reference>
<accession>A0A0J9Y6Z0</accession>
<evidence type="ECO:0000313" key="5">
    <source>
        <dbReference type="WormBase" id="Bm1117"/>
    </source>
</evidence>
<evidence type="ECO:0000313" key="1">
    <source>
        <dbReference type="EMBL" id="CDQ03303.1"/>
    </source>
</evidence>
<evidence type="ECO:0000313" key="2">
    <source>
        <dbReference type="EMBL" id="VIO93233.1"/>
    </source>
</evidence>
<dbReference type="RefSeq" id="XP_042934153.1">
    <property type="nucleotide sequence ID" value="XM_043078219.1"/>
</dbReference>
<protein>
    <submittedName>
        <fullName evidence="1 4">Bm1117</fullName>
    </submittedName>
</protein>
<gene>
    <name evidence="1 4 5" type="ORF">Bm1117</name>
    <name evidence="2" type="ORF">BM_BM1117</name>
    <name evidence="1" type="ORF">BM_Bm1117</name>
</gene>
<reference evidence="1" key="2">
    <citation type="submission" date="2012-12" db="EMBL/GenBank/DDBJ databases">
        <authorList>
            <person name="Gao Y.W."/>
            <person name="Fan S.T."/>
            <person name="Sun H.T."/>
            <person name="Wang Z."/>
            <person name="Gao X.L."/>
            <person name="Li Y.G."/>
            <person name="Wang T.C."/>
            <person name="Zhang K."/>
            <person name="Xu W.W."/>
            <person name="Yu Z.J."/>
            <person name="Xia X.Z."/>
        </authorList>
    </citation>
    <scope>NUCLEOTIDE SEQUENCE</scope>
    <source>
        <strain evidence="1">FR3</strain>
    </source>
</reference>
<dbReference type="EMBL" id="LN856180">
    <property type="protein sequence ID" value="CDQ03303.1"/>
    <property type="molecule type" value="Genomic_DNA"/>
</dbReference>
<reference evidence="2" key="3">
    <citation type="submission" date="2019-04" db="EMBL/GenBank/DDBJ databases">
        <authorList>
            <person name="Howe K."/>
            <person name="Paulini M."/>
            <person name="Williams G."/>
        </authorList>
    </citation>
    <scope>NUCLEOTIDE SEQUENCE [LARGE SCALE GENOMIC DNA]</scope>
    <source>
        <strain evidence="2">FR3</strain>
    </source>
</reference>
<dbReference type="CTD" id="66057559"/>
<evidence type="ECO:0000313" key="3">
    <source>
        <dbReference type="Proteomes" id="UP000006672"/>
    </source>
</evidence>
<organism evidence="1">
    <name type="scientific">Brugia malayi</name>
    <name type="common">Filarial nematode worm</name>
    <dbReference type="NCBI Taxonomy" id="6279"/>
    <lineage>
        <taxon>Eukaryota</taxon>
        <taxon>Metazoa</taxon>
        <taxon>Ecdysozoa</taxon>
        <taxon>Nematoda</taxon>
        <taxon>Chromadorea</taxon>
        <taxon>Rhabditida</taxon>
        <taxon>Spirurina</taxon>
        <taxon>Spiruromorpha</taxon>
        <taxon>Filarioidea</taxon>
        <taxon>Onchocercidae</taxon>
        <taxon>Brugia</taxon>
    </lineage>
</organism>
<evidence type="ECO:0000313" key="4">
    <source>
        <dbReference type="WBParaSite" id="Bm1117.1"/>
    </source>
</evidence>
<dbReference type="AlphaFoldDB" id="A0A0J9Y6Z0"/>
<dbReference type="WormBase" id="Bm1117">
    <property type="protein sequence ID" value="BM34077"/>
    <property type="gene ID" value="WBGene00221378"/>
</dbReference>
<dbReference type="KEGG" id="bmy:BM_BM1117"/>
<proteinExistence type="predicted"/>
<dbReference type="GeneID" id="66057559"/>
<keyword evidence="3" id="KW-1185">Reference proteome</keyword>
<dbReference type="Proteomes" id="UP000006672">
    <property type="component" value="Unassembled WGS sequence"/>
</dbReference>
<accession>A0A4E9FAV1</accession>
<dbReference type="WBParaSite" id="Bm1117.1">
    <property type="protein sequence ID" value="Bm1117.1"/>
    <property type="gene ID" value="WBGene00221378"/>
</dbReference>